<sequence length="34" mass="3852">MQAKEIVQESAQAIKEWGEVYPDVVDRSLSDDQS</sequence>
<keyword evidence="2" id="KW-1185">Reference proteome</keyword>
<dbReference type="EMBL" id="AAXW01000016">
    <property type="protein sequence ID" value="EAZ91131.1"/>
    <property type="molecule type" value="Genomic_DNA"/>
</dbReference>
<evidence type="ECO:0000313" key="2">
    <source>
        <dbReference type="Proteomes" id="UP000003781"/>
    </source>
</evidence>
<reference evidence="1 2" key="1">
    <citation type="submission" date="2007-03" db="EMBL/GenBank/DDBJ databases">
        <authorList>
            <person name="Stal L."/>
            <person name="Ferriera S."/>
            <person name="Johnson J."/>
            <person name="Kravitz S."/>
            <person name="Beeson K."/>
            <person name="Sutton G."/>
            <person name="Rogers Y.-H."/>
            <person name="Friedman R."/>
            <person name="Frazier M."/>
            <person name="Venter J.C."/>
        </authorList>
    </citation>
    <scope>NUCLEOTIDE SEQUENCE [LARGE SCALE GENOMIC DNA]</scope>
    <source>
        <strain evidence="1 2">CCY0110</strain>
    </source>
</reference>
<protein>
    <submittedName>
        <fullName evidence="1">Uncharacterized protein</fullName>
    </submittedName>
</protein>
<dbReference type="AlphaFoldDB" id="A3IQS6"/>
<name>A3IQS6_9CHRO</name>
<evidence type="ECO:0000313" key="1">
    <source>
        <dbReference type="EMBL" id="EAZ91131.1"/>
    </source>
</evidence>
<organism evidence="1 2">
    <name type="scientific">Crocosphaera chwakensis CCY0110</name>
    <dbReference type="NCBI Taxonomy" id="391612"/>
    <lineage>
        <taxon>Bacteria</taxon>
        <taxon>Bacillati</taxon>
        <taxon>Cyanobacteriota</taxon>
        <taxon>Cyanophyceae</taxon>
        <taxon>Oscillatoriophycideae</taxon>
        <taxon>Chroococcales</taxon>
        <taxon>Aphanothecaceae</taxon>
        <taxon>Crocosphaera</taxon>
        <taxon>Crocosphaera chwakensis</taxon>
    </lineage>
</organism>
<gene>
    <name evidence="1" type="ORF">CY0110_12727</name>
</gene>
<comment type="caution">
    <text evidence="1">The sequence shown here is derived from an EMBL/GenBank/DDBJ whole genome shotgun (WGS) entry which is preliminary data.</text>
</comment>
<accession>A3IQS6</accession>
<proteinExistence type="predicted"/>
<dbReference type="Proteomes" id="UP000003781">
    <property type="component" value="Unassembled WGS sequence"/>
</dbReference>